<sequence>MTQGDEPRPDAADDRPPLTVPPGVPLRVWDWLLLPVLLVAGVSLVVWLYPASWLKGYFAFAGVLVLAAAVVQAVNGYRVYVGWSETDILRYRRSVTSTIAAVAVFCLFGTYGVFAFVALGYRLAADPAESLRRARAALSGRMWIRLTVAAGIVTAVVTVARPLASAMGGLIGVLGLALAVLAPIIAGFAYRSRPEGHRFF</sequence>
<keyword evidence="1" id="KW-1133">Transmembrane helix</keyword>
<organism evidence="2 3">
    <name type="scientific">Leifsonia shinshuensis</name>
    <dbReference type="NCBI Taxonomy" id="150026"/>
    <lineage>
        <taxon>Bacteria</taxon>
        <taxon>Bacillati</taxon>
        <taxon>Actinomycetota</taxon>
        <taxon>Actinomycetes</taxon>
        <taxon>Micrococcales</taxon>
        <taxon>Microbacteriaceae</taxon>
        <taxon>Leifsonia</taxon>
    </lineage>
</organism>
<feature type="transmembrane region" description="Helical" evidence="1">
    <location>
        <begin position="97"/>
        <end position="121"/>
    </location>
</feature>
<dbReference type="AlphaFoldDB" id="A0A7G6YD23"/>
<dbReference type="KEGG" id="lse:F1C12_15555"/>
<dbReference type="RefSeq" id="WP_185275824.1">
    <property type="nucleotide sequence ID" value="NZ_CP043641.1"/>
</dbReference>
<proteinExistence type="predicted"/>
<feature type="transmembrane region" description="Helical" evidence="1">
    <location>
        <begin position="31"/>
        <end position="49"/>
    </location>
</feature>
<feature type="transmembrane region" description="Helical" evidence="1">
    <location>
        <begin position="56"/>
        <end position="77"/>
    </location>
</feature>
<dbReference type="Proteomes" id="UP000515511">
    <property type="component" value="Chromosome"/>
</dbReference>
<reference evidence="3" key="1">
    <citation type="submission" date="2019-09" db="EMBL/GenBank/DDBJ databases">
        <title>Antimicrobial potential of Antarctic Bacteria.</title>
        <authorList>
            <person name="Benaud N."/>
            <person name="Edwards R.J."/>
            <person name="Ferrari B.C."/>
        </authorList>
    </citation>
    <scope>NUCLEOTIDE SEQUENCE [LARGE SCALE GENOMIC DNA]</scope>
    <source>
        <strain evidence="3">INR9</strain>
    </source>
</reference>
<keyword evidence="1" id="KW-0812">Transmembrane</keyword>
<name>A0A7G6YD23_9MICO</name>
<evidence type="ECO:0000256" key="1">
    <source>
        <dbReference type="SAM" id="Phobius"/>
    </source>
</evidence>
<gene>
    <name evidence="2" type="ORF">F1C12_15555</name>
</gene>
<evidence type="ECO:0000313" key="2">
    <source>
        <dbReference type="EMBL" id="QNE36388.1"/>
    </source>
</evidence>
<feature type="transmembrane region" description="Helical" evidence="1">
    <location>
        <begin position="166"/>
        <end position="190"/>
    </location>
</feature>
<accession>A0A7G6YD23</accession>
<evidence type="ECO:0000313" key="3">
    <source>
        <dbReference type="Proteomes" id="UP000515511"/>
    </source>
</evidence>
<protein>
    <submittedName>
        <fullName evidence="2">Uncharacterized protein</fullName>
    </submittedName>
</protein>
<dbReference type="EMBL" id="CP043641">
    <property type="protein sequence ID" value="QNE36388.1"/>
    <property type="molecule type" value="Genomic_DNA"/>
</dbReference>
<feature type="transmembrane region" description="Helical" evidence="1">
    <location>
        <begin position="142"/>
        <end position="160"/>
    </location>
</feature>
<keyword evidence="1" id="KW-0472">Membrane</keyword>